<evidence type="ECO:0000256" key="6">
    <source>
        <dbReference type="ARBA" id="ARBA00023002"/>
    </source>
</evidence>
<keyword evidence="8 12" id="KW-0503">Monooxygenase</keyword>
<keyword evidence="6 12" id="KW-0560">Oxidoreductase</keyword>
<dbReference type="InterPro" id="IPR001128">
    <property type="entry name" value="Cyt_P450"/>
</dbReference>
<dbReference type="PROSITE" id="PS00086">
    <property type="entry name" value="CYTOCHROME_P450"/>
    <property type="match status" value="1"/>
</dbReference>
<evidence type="ECO:0000256" key="11">
    <source>
        <dbReference type="PIRSR" id="PIRSR602401-1"/>
    </source>
</evidence>
<dbReference type="Gene3D" id="1.10.630.10">
    <property type="entry name" value="Cytochrome P450"/>
    <property type="match status" value="1"/>
</dbReference>
<keyword evidence="9 13" id="KW-0472">Membrane</keyword>
<evidence type="ECO:0000256" key="8">
    <source>
        <dbReference type="ARBA" id="ARBA00023033"/>
    </source>
</evidence>
<comment type="cofactor">
    <cofactor evidence="1 11">
        <name>heme</name>
        <dbReference type="ChEBI" id="CHEBI:30413"/>
    </cofactor>
</comment>
<reference evidence="14" key="1">
    <citation type="journal article" date="2012" name="Nature">
        <title>The tomato genome sequence provides insights into fleshy fruit evolution.</title>
        <authorList>
            <consortium name="Tomato Genome Consortium"/>
        </authorList>
    </citation>
    <scope>NUCLEOTIDE SEQUENCE [LARGE SCALE GENOMIC DNA]</scope>
    <source>
        <strain evidence="14">cv. Heinz 1706</strain>
    </source>
</reference>
<accession>A0A3Q7GQZ2</accession>
<dbReference type="PANTHER" id="PTHR47943">
    <property type="entry name" value="CYTOCHROME P450 93A3-LIKE"/>
    <property type="match status" value="1"/>
</dbReference>
<keyword evidence="7 11" id="KW-0408">Iron</keyword>
<keyword evidence="4 11" id="KW-0349">Heme</keyword>
<dbReference type="InterPro" id="IPR017972">
    <property type="entry name" value="Cyt_P450_CS"/>
</dbReference>
<evidence type="ECO:0000256" key="5">
    <source>
        <dbReference type="ARBA" id="ARBA00022723"/>
    </source>
</evidence>
<evidence type="ECO:0000256" key="1">
    <source>
        <dbReference type="ARBA" id="ARBA00001971"/>
    </source>
</evidence>
<dbReference type="GO" id="GO:0005506">
    <property type="term" value="F:iron ion binding"/>
    <property type="evidence" value="ECO:0007669"/>
    <property type="project" value="InterPro"/>
</dbReference>
<dbReference type="EnsemblPlants" id="Solyc04g011680.2.1">
    <property type="protein sequence ID" value="Solyc04g011680.2.1"/>
    <property type="gene ID" value="Solyc04g011680.2"/>
</dbReference>
<dbReference type="InterPro" id="IPR036396">
    <property type="entry name" value="Cyt_P450_sf"/>
</dbReference>
<dbReference type="GO" id="GO:0016705">
    <property type="term" value="F:oxidoreductase activity, acting on paired donors, with incorporation or reduction of molecular oxygen"/>
    <property type="evidence" value="ECO:0007669"/>
    <property type="project" value="InterPro"/>
</dbReference>
<dbReference type="PRINTS" id="PR00385">
    <property type="entry name" value="P450"/>
</dbReference>
<feature type="transmembrane region" description="Helical" evidence="13">
    <location>
        <begin position="30"/>
        <end position="51"/>
    </location>
</feature>
<evidence type="ECO:0008006" key="16">
    <source>
        <dbReference type="Google" id="ProtNLM"/>
    </source>
</evidence>
<evidence type="ECO:0000256" key="12">
    <source>
        <dbReference type="RuleBase" id="RU000461"/>
    </source>
</evidence>
<evidence type="ECO:0000256" key="13">
    <source>
        <dbReference type="SAM" id="Phobius"/>
    </source>
</evidence>
<feature type="binding site" description="axial binding residue" evidence="11">
    <location>
        <position position="472"/>
    </location>
    <ligand>
        <name>heme</name>
        <dbReference type="ChEBI" id="CHEBI:30413"/>
    </ligand>
    <ligandPart>
        <name>Fe</name>
        <dbReference type="ChEBI" id="CHEBI:18248"/>
    </ligandPart>
</feature>
<comment type="similarity">
    <text evidence="3 12">Belongs to the cytochrome P450 family.</text>
</comment>
<sequence length="532" mass="61412">MVDITTHTIGQLVYKYSQVRKQKTHKNNKFLHLMALIFLQVLALLAILYILQDLHNKFIRKKKKLPPGPRGLPVIGNLHMIGKNIHQDLHKIAKKYGPIMSMKFGVIPIIVASSPHAAEQFLKKHDLIFASRPNNRAMRIVAYNQRNLTFAKYGPYWRNIRKLCMLELLSPIKIKSFQDMRKQQVTNFVTFINRAASCHDEVDISANLSLLSANMSCLMIFGKKYMDDEFNERGFKDVIQEALIIAATPNIGDFFPFLDKFDFQGLIPRTKKLAKVFDEFLERVIDEHVQNSKEEKQTKDIVDTMMNIMQSGEAEFEFDRRHIKAILLDLLIASIDTSATSIDWIFSELVRHPKVMKKLQKELEQVVGMNRIVEESDLEKLKYLDMIIKEGFRLHPIAPLLIPHESIKDCIIDGFNITRGSRILVNTWAIGRDPEVWPEPEKFMPERFVGSDIDLRGRDFQLLPFSSGRRSCPGLQLGLIVVRLVIAQLVHCFDWKLPNDMMPNDLDMTEKFGLVVSRAQHLVAIPTYRLHV</sequence>
<proteinExistence type="inferred from homology"/>
<dbReference type="PaxDb" id="4081-Solyc04g011680.1.1"/>
<organism evidence="14">
    <name type="scientific">Solanum lycopersicum</name>
    <name type="common">Tomato</name>
    <name type="synonym">Lycopersicon esculentum</name>
    <dbReference type="NCBI Taxonomy" id="4081"/>
    <lineage>
        <taxon>Eukaryota</taxon>
        <taxon>Viridiplantae</taxon>
        <taxon>Streptophyta</taxon>
        <taxon>Embryophyta</taxon>
        <taxon>Tracheophyta</taxon>
        <taxon>Spermatophyta</taxon>
        <taxon>Magnoliopsida</taxon>
        <taxon>eudicotyledons</taxon>
        <taxon>Gunneridae</taxon>
        <taxon>Pentapetalae</taxon>
        <taxon>asterids</taxon>
        <taxon>lamiids</taxon>
        <taxon>Solanales</taxon>
        <taxon>Solanaceae</taxon>
        <taxon>Solanoideae</taxon>
        <taxon>Solaneae</taxon>
        <taxon>Solanum</taxon>
        <taxon>Solanum subgen. Lycopersicon</taxon>
    </lineage>
</organism>
<protein>
    <recommendedName>
        <fullName evidence="16">Cytochrome P450</fullName>
    </recommendedName>
</protein>
<dbReference type="PANTHER" id="PTHR47943:SF2">
    <property type="entry name" value="CYTOCHROME P450"/>
    <property type="match status" value="1"/>
</dbReference>
<evidence type="ECO:0000256" key="2">
    <source>
        <dbReference type="ARBA" id="ARBA00004370"/>
    </source>
</evidence>
<evidence type="ECO:0000256" key="3">
    <source>
        <dbReference type="ARBA" id="ARBA00010617"/>
    </source>
</evidence>
<dbReference type="Pfam" id="PF00067">
    <property type="entry name" value="p450"/>
    <property type="match status" value="1"/>
</dbReference>
<evidence type="ECO:0000256" key="10">
    <source>
        <dbReference type="ARBA" id="ARBA00055645"/>
    </source>
</evidence>
<dbReference type="SMR" id="A0A3Q7GQZ2"/>
<dbReference type="PRINTS" id="PR00463">
    <property type="entry name" value="EP450I"/>
</dbReference>
<name>A0A3Q7GQZ2_SOLLC</name>
<dbReference type="STRING" id="4081.A0A3Q7GQZ2"/>
<keyword evidence="13" id="KW-1133">Transmembrane helix</keyword>
<keyword evidence="13" id="KW-0812">Transmembrane</keyword>
<dbReference type="FunFam" id="1.10.630.10:FF:000011">
    <property type="entry name" value="Cytochrome P450 83B1"/>
    <property type="match status" value="1"/>
</dbReference>
<dbReference type="InParanoid" id="A0A3Q7GQZ2"/>
<evidence type="ECO:0000256" key="9">
    <source>
        <dbReference type="ARBA" id="ARBA00023136"/>
    </source>
</evidence>
<evidence type="ECO:0000256" key="7">
    <source>
        <dbReference type="ARBA" id="ARBA00023004"/>
    </source>
</evidence>
<dbReference type="OMA" id="YIFYERR"/>
<evidence type="ECO:0000313" key="15">
    <source>
        <dbReference type="Proteomes" id="UP000004994"/>
    </source>
</evidence>
<keyword evidence="5 11" id="KW-0479">Metal-binding</keyword>
<dbReference type="GO" id="GO:0020037">
    <property type="term" value="F:heme binding"/>
    <property type="evidence" value="ECO:0007669"/>
    <property type="project" value="InterPro"/>
</dbReference>
<dbReference type="Gramene" id="Solyc04g011680.2.1">
    <property type="protein sequence ID" value="Solyc04g011680.2.1"/>
    <property type="gene ID" value="Solyc04g011680.2"/>
</dbReference>
<evidence type="ECO:0000256" key="4">
    <source>
        <dbReference type="ARBA" id="ARBA00022617"/>
    </source>
</evidence>
<dbReference type="CDD" id="cd11072">
    <property type="entry name" value="CYP71-like"/>
    <property type="match status" value="1"/>
</dbReference>
<dbReference type="GO" id="GO:0004497">
    <property type="term" value="F:monooxygenase activity"/>
    <property type="evidence" value="ECO:0007669"/>
    <property type="project" value="UniProtKB-KW"/>
</dbReference>
<comment type="subcellular location">
    <subcellularLocation>
        <location evidence="2">Membrane</location>
    </subcellularLocation>
</comment>
<dbReference type="AlphaFoldDB" id="A0A3Q7GQZ2"/>
<evidence type="ECO:0000313" key="14">
    <source>
        <dbReference type="EnsemblPlants" id="Solyc04g011680.2.1"/>
    </source>
</evidence>
<dbReference type="OrthoDB" id="2789670at2759"/>
<keyword evidence="15" id="KW-1185">Reference proteome</keyword>
<reference evidence="14" key="2">
    <citation type="submission" date="2019-01" db="UniProtKB">
        <authorList>
            <consortium name="EnsemblPlants"/>
        </authorList>
    </citation>
    <scope>IDENTIFICATION</scope>
    <source>
        <strain evidence="14">cv. Heinz 1706</strain>
    </source>
</reference>
<dbReference type="Proteomes" id="UP000004994">
    <property type="component" value="Chromosome 4"/>
</dbReference>
<dbReference type="GO" id="GO:0016020">
    <property type="term" value="C:membrane"/>
    <property type="evidence" value="ECO:0007669"/>
    <property type="project" value="UniProtKB-SubCell"/>
</dbReference>
<dbReference type="SUPFAM" id="SSF48264">
    <property type="entry name" value="Cytochrome P450"/>
    <property type="match status" value="1"/>
</dbReference>
<dbReference type="InterPro" id="IPR002401">
    <property type="entry name" value="Cyt_P450_E_grp-I"/>
</dbReference>
<comment type="function">
    <text evidence="10">May have a role in maturation, such as during flavor formation or other metabolite production specific to aging tissues.</text>
</comment>